<proteinExistence type="predicted"/>
<sequence length="79" mass="8027">MRSFLRCGCDLLCGRGLRTAGEPSARPASHRGASAGGRAGPPSPKRAGEAASSPVISTGTVLCFFPSSRPRSRCGGRAP</sequence>
<comment type="caution">
    <text evidence="2">The sequence shown here is derived from an EMBL/GenBank/DDBJ whole genome shotgun (WGS) entry which is preliminary data.</text>
</comment>
<feature type="compositionally biased region" description="Low complexity" evidence="1">
    <location>
        <begin position="23"/>
        <end position="33"/>
    </location>
</feature>
<reference evidence="2 3" key="1">
    <citation type="submission" date="2018-06" db="EMBL/GenBank/DDBJ databases">
        <title>Streptomyces reniochalinae sp. nov. and Streptomyces diacarnus sp. nov. from marine sponges.</title>
        <authorList>
            <person name="Li L."/>
        </authorList>
    </citation>
    <scope>NUCLEOTIDE SEQUENCE [LARGE SCALE GENOMIC DNA]</scope>
    <source>
        <strain evidence="2 3">LHW51701</strain>
    </source>
</reference>
<keyword evidence="3" id="KW-1185">Reference proteome</keyword>
<dbReference type="Proteomes" id="UP000252914">
    <property type="component" value="Unassembled WGS sequence"/>
</dbReference>
<dbReference type="AlphaFoldDB" id="A0A367FGT2"/>
<protein>
    <submittedName>
        <fullName evidence="2">Uncharacterized protein</fullName>
    </submittedName>
</protein>
<organism evidence="2 3">
    <name type="scientific">Streptomyces diacarni</name>
    <dbReference type="NCBI Taxonomy" id="2800381"/>
    <lineage>
        <taxon>Bacteria</taxon>
        <taxon>Bacillati</taxon>
        <taxon>Actinomycetota</taxon>
        <taxon>Actinomycetes</taxon>
        <taxon>Kitasatosporales</taxon>
        <taxon>Streptomycetaceae</taxon>
        <taxon>Streptomyces</taxon>
    </lineage>
</organism>
<accession>A0A367FGT2</accession>
<gene>
    <name evidence="2" type="ORF">DTL70_01250</name>
</gene>
<evidence type="ECO:0000256" key="1">
    <source>
        <dbReference type="SAM" id="MobiDB-lite"/>
    </source>
</evidence>
<feature type="region of interest" description="Disordered" evidence="1">
    <location>
        <begin position="18"/>
        <end position="53"/>
    </location>
</feature>
<name>A0A367FGT2_9ACTN</name>
<evidence type="ECO:0000313" key="3">
    <source>
        <dbReference type="Proteomes" id="UP000252914"/>
    </source>
</evidence>
<dbReference type="EMBL" id="QOIN01000023">
    <property type="protein sequence ID" value="RCG28885.1"/>
    <property type="molecule type" value="Genomic_DNA"/>
</dbReference>
<evidence type="ECO:0000313" key="2">
    <source>
        <dbReference type="EMBL" id="RCG28885.1"/>
    </source>
</evidence>